<gene>
    <name evidence="1" type="ORF">BDW59DRAFT_105863</name>
</gene>
<comment type="caution">
    <text evidence="1">The sequence shown here is derived from an EMBL/GenBank/DDBJ whole genome shotgun (WGS) entry which is preliminary data.</text>
</comment>
<dbReference type="Proteomes" id="UP001610335">
    <property type="component" value="Unassembled WGS sequence"/>
</dbReference>
<evidence type="ECO:0000313" key="1">
    <source>
        <dbReference type="EMBL" id="KAL2832532.1"/>
    </source>
</evidence>
<protein>
    <submittedName>
        <fullName evidence="1">Uncharacterized protein</fullName>
    </submittedName>
</protein>
<accession>A0ABR4IYA4</accession>
<name>A0ABR4IYA4_9EURO</name>
<dbReference type="EMBL" id="JBFXLS010000006">
    <property type="protein sequence ID" value="KAL2832532.1"/>
    <property type="molecule type" value="Genomic_DNA"/>
</dbReference>
<organism evidence="1 2">
    <name type="scientific">Aspergillus cavernicola</name>
    <dbReference type="NCBI Taxonomy" id="176166"/>
    <lineage>
        <taxon>Eukaryota</taxon>
        <taxon>Fungi</taxon>
        <taxon>Dikarya</taxon>
        <taxon>Ascomycota</taxon>
        <taxon>Pezizomycotina</taxon>
        <taxon>Eurotiomycetes</taxon>
        <taxon>Eurotiomycetidae</taxon>
        <taxon>Eurotiales</taxon>
        <taxon>Aspergillaceae</taxon>
        <taxon>Aspergillus</taxon>
        <taxon>Aspergillus subgen. Nidulantes</taxon>
    </lineage>
</organism>
<sequence length="112" mass="12505">MILYREPEHRYVLPQIQYIPLNYSTSSSGGLSNSQFQLLLLQLRQQLQIPRPIKTGQLATTTTNNHENSSGSVAATEPYYVNILRVQRAFSRDGEIVVSCSNGASQGGDRYT</sequence>
<reference evidence="1 2" key="1">
    <citation type="submission" date="2024-07" db="EMBL/GenBank/DDBJ databases">
        <title>Section-level genome sequencing and comparative genomics of Aspergillus sections Usti and Cavernicolus.</title>
        <authorList>
            <consortium name="Lawrence Berkeley National Laboratory"/>
            <person name="Nybo J.L."/>
            <person name="Vesth T.C."/>
            <person name="Theobald S."/>
            <person name="Frisvad J.C."/>
            <person name="Larsen T.O."/>
            <person name="Kjaerboelling I."/>
            <person name="Rothschild-Mancinelli K."/>
            <person name="Lyhne E.K."/>
            <person name="Kogle M.E."/>
            <person name="Barry K."/>
            <person name="Clum A."/>
            <person name="Na H."/>
            <person name="Ledsgaard L."/>
            <person name="Lin J."/>
            <person name="Lipzen A."/>
            <person name="Kuo A."/>
            <person name="Riley R."/>
            <person name="Mondo S."/>
            <person name="LaButti K."/>
            <person name="Haridas S."/>
            <person name="Pangalinan J."/>
            <person name="Salamov A.A."/>
            <person name="Simmons B.A."/>
            <person name="Magnuson J.K."/>
            <person name="Chen J."/>
            <person name="Drula E."/>
            <person name="Henrissat B."/>
            <person name="Wiebenga A."/>
            <person name="Lubbers R.J."/>
            <person name="Gomes A.C."/>
            <person name="Makela M.R."/>
            <person name="Stajich J."/>
            <person name="Grigoriev I.V."/>
            <person name="Mortensen U.H."/>
            <person name="De vries R.P."/>
            <person name="Baker S.E."/>
            <person name="Andersen M.R."/>
        </authorList>
    </citation>
    <scope>NUCLEOTIDE SEQUENCE [LARGE SCALE GENOMIC DNA]</scope>
    <source>
        <strain evidence="1 2">CBS 600.67</strain>
    </source>
</reference>
<keyword evidence="2" id="KW-1185">Reference proteome</keyword>
<proteinExistence type="predicted"/>
<evidence type="ECO:0000313" key="2">
    <source>
        <dbReference type="Proteomes" id="UP001610335"/>
    </source>
</evidence>